<sequence>MAPKRKAAPAALEKSIKPKDQENEKPLAKKVKSALTTSPPKTRSRTWELGATELNGNAKKELKEPKLQEKTPTKTTPKKASKKAKDVTRIPAKDANKKSNHIVIEHCKQCYSFKTRALKVKEELARRIEGLRISINPDKPRKGCFEVRSEEGIKFVSLLGMPRPFKLLKELNLEDTVDQIVAKLR</sequence>
<accession>A0ACC2DUM3</accession>
<name>A0ACC2DUM3_DIPCM</name>
<organism evidence="1 2">
    <name type="scientific">Diphasiastrum complanatum</name>
    <name type="common">Issler's clubmoss</name>
    <name type="synonym">Lycopodium complanatum</name>
    <dbReference type="NCBI Taxonomy" id="34168"/>
    <lineage>
        <taxon>Eukaryota</taxon>
        <taxon>Viridiplantae</taxon>
        <taxon>Streptophyta</taxon>
        <taxon>Embryophyta</taxon>
        <taxon>Tracheophyta</taxon>
        <taxon>Lycopodiopsida</taxon>
        <taxon>Lycopodiales</taxon>
        <taxon>Lycopodiaceae</taxon>
        <taxon>Lycopodioideae</taxon>
        <taxon>Diphasiastrum</taxon>
    </lineage>
</organism>
<proteinExistence type="predicted"/>
<evidence type="ECO:0000313" key="2">
    <source>
        <dbReference type="Proteomes" id="UP001162992"/>
    </source>
</evidence>
<reference evidence="2" key="1">
    <citation type="journal article" date="2024" name="Proc. Natl. Acad. Sci. U.S.A.">
        <title>Extraordinary preservation of gene collinearity over three hundred million years revealed in homosporous lycophytes.</title>
        <authorList>
            <person name="Li C."/>
            <person name="Wickell D."/>
            <person name="Kuo L.Y."/>
            <person name="Chen X."/>
            <person name="Nie B."/>
            <person name="Liao X."/>
            <person name="Peng D."/>
            <person name="Ji J."/>
            <person name="Jenkins J."/>
            <person name="Williams M."/>
            <person name="Shu S."/>
            <person name="Plott C."/>
            <person name="Barry K."/>
            <person name="Rajasekar S."/>
            <person name="Grimwood J."/>
            <person name="Han X."/>
            <person name="Sun S."/>
            <person name="Hou Z."/>
            <person name="He W."/>
            <person name="Dai G."/>
            <person name="Sun C."/>
            <person name="Schmutz J."/>
            <person name="Leebens-Mack J.H."/>
            <person name="Li F.W."/>
            <person name="Wang L."/>
        </authorList>
    </citation>
    <scope>NUCLEOTIDE SEQUENCE [LARGE SCALE GENOMIC DNA]</scope>
    <source>
        <strain evidence="2">cv. PW_Plant_1</strain>
    </source>
</reference>
<protein>
    <submittedName>
        <fullName evidence="1">Uncharacterized protein</fullName>
    </submittedName>
</protein>
<gene>
    <name evidence="1" type="ORF">O6H91_04G015800</name>
</gene>
<dbReference type="Proteomes" id="UP001162992">
    <property type="component" value="Chromosome 4"/>
</dbReference>
<dbReference type="EMBL" id="CM055095">
    <property type="protein sequence ID" value="KAJ7557916.1"/>
    <property type="molecule type" value="Genomic_DNA"/>
</dbReference>
<comment type="caution">
    <text evidence="1">The sequence shown here is derived from an EMBL/GenBank/DDBJ whole genome shotgun (WGS) entry which is preliminary data.</text>
</comment>
<evidence type="ECO:0000313" key="1">
    <source>
        <dbReference type="EMBL" id="KAJ7557916.1"/>
    </source>
</evidence>
<keyword evidence="2" id="KW-1185">Reference proteome</keyword>